<protein>
    <recommendedName>
        <fullName evidence="4">PH domain-containing protein</fullName>
    </recommendedName>
</protein>
<evidence type="ECO:0000256" key="1">
    <source>
        <dbReference type="SAM" id="Phobius"/>
    </source>
</evidence>
<evidence type="ECO:0000313" key="2">
    <source>
        <dbReference type="EMBL" id="MBB3984282.1"/>
    </source>
</evidence>
<keyword evidence="1" id="KW-0472">Membrane</keyword>
<gene>
    <name evidence="2" type="ORF">GGQ68_000593</name>
</gene>
<dbReference type="AlphaFoldDB" id="A0A7W6DP23"/>
<feature type="transmembrane region" description="Helical" evidence="1">
    <location>
        <begin position="38"/>
        <end position="55"/>
    </location>
</feature>
<dbReference type="Proteomes" id="UP000541426">
    <property type="component" value="Unassembled WGS sequence"/>
</dbReference>
<keyword evidence="1" id="KW-1133">Transmembrane helix</keyword>
<dbReference type="EMBL" id="JACIEJ010000001">
    <property type="protein sequence ID" value="MBB3984282.1"/>
    <property type="molecule type" value="Genomic_DNA"/>
</dbReference>
<evidence type="ECO:0008006" key="4">
    <source>
        <dbReference type="Google" id="ProtNLM"/>
    </source>
</evidence>
<accession>A0A7W6DP23</accession>
<reference evidence="2 3" key="1">
    <citation type="submission" date="2020-08" db="EMBL/GenBank/DDBJ databases">
        <title>Genomic Encyclopedia of Type Strains, Phase IV (KMG-IV): sequencing the most valuable type-strain genomes for metagenomic binning, comparative biology and taxonomic classification.</title>
        <authorList>
            <person name="Goeker M."/>
        </authorList>
    </citation>
    <scope>NUCLEOTIDE SEQUENCE [LARGE SCALE GENOMIC DNA]</scope>
    <source>
        <strain evidence="2 3">DSM 102235</strain>
    </source>
</reference>
<name>A0A7W6DP23_9RHOB</name>
<keyword evidence="1" id="KW-0812">Transmembrane</keyword>
<sequence>MTTFPPDQATYIRTHWIMAALAMAGGMLILWLLGNAHIWTGAIGGLAAVAVRGWFLKDEALAEVWSLSPTGLAGPGGRGVALDDIAEVRTVGAAVQVITHDGNKHLIKFQRDPAATRATIVSALPAR</sequence>
<proteinExistence type="predicted"/>
<comment type="caution">
    <text evidence="2">The sequence shown here is derived from an EMBL/GenBank/DDBJ whole genome shotgun (WGS) entry which is preliminary data.</text>
</comment>
<feature type="transmembrane region" description="Helical" evidence="1">
    <location>
        <begin position="12"/>
        <end position="32"/>
    </location>
</feature>
<keyword evidence="3" id="KW-1185">Reference proteome</keyword>
<dbReference type="RefSeq" id="WP_183962883.1">
    <property type="nucleotide sequence ID" value="NZ_BAABBZ010000012.1"/>
</dbReference>
<organism evidence="2 3">
    <name type="scientific">Sagittula marina</name>
    <dbReference type="NCBI Taxonomy" id="943940"/>
    <lineage>
        <taxon>Bacteria</taxon>
        <taxon>Pseudomonadati</taxon>
        <taxon>Pseudomonadota</taxon>
        <taxon>Alphaproteobacteria</taxon>
        <taxon>Rhodobacterales</taxon>
        <taxon>Roseobacteraceae</taxon>
        <taxon>Sagittula</taxon>
    </lineage>
</organism>
<evidence type="ECO:0000313" key="3">
    <source>
        <dbReference type="Proteomes" id="UP000541426"/>
    </source>
</evidence>